<dbReference type="STRING" id="4533.J3LW88"/>
<reference evidence="1" key="1">
    <citation type="journal article" date="2013" name="Nat. Commun.">
        <title>Whole-genome sequencing of Oryza brachyantha reveals mechanisms underlying Oryza genome evolution.</title>
        <authorList>
            <person name="Chen J."/>
            <person name="Huang Q."/>
            <person name="Gao D."/>
            <person name="Wang J."/>
            <person name="Lang Y."/>
            <person name="Liu T."/>
            <person name="Li B."/>
            <person name="Bai Z."/>
            <person name="Luis Goicoechea J."/>
            <person name="Liang C."/>
            <person name="Chen C."/>
            <person name="Zhang W."/>
            <person name="Sun S."/>
            <person name="Liao Y."/>
            <person name="Zhang X."/>
            <person name="Yang L."/>
            <person name="Song C."/>
            <person name="Wang M."/>
            <person name="Shi J."/>
            <person name="Liu G."/>
            <person name="Liu J."/>
            <person name="Zhou H."/>
            <person name="Zhou W."/>
            <person name="Yu Q."/>
            <person name="An N."/>
            <person name="Chen Y."/>
            <person name="Cai Q."/>
            <person name="Wang B."/>
            <person name="Liu B."/>
            <person name="Min J."/>
            <person name="Huang Y."/>
            <person name="Wu H."/>
            <person name="Li Z."/>
            <person name="Zhang Y."/>
            <person name="Yin Y."/>
            <person name="Song W."/>
            <person name="Jiang J."/>
            <person name="Jackson S.A."/>
            <person name="Wing R.A."/>
            <person name="Wang J."/>
            <person name="Chen M."/>
        </authorList>
    </citation>
    <scope>NUCLEOTIDE SEQUENCE [LARGE SCALE GENOMIC DNA]</scope>
    <source>
        <strain evidence="1">cv. IRGC 101232</strain>
    </source>
</reference>
<organism evidence="1">
    <name type="scientific">Oryza brachyantha</name>
    <name type="common">malo sina</name>
    <dbReference type="NCBI Taxonomy" id="4533"/>
    <lineage>
        <taxon>Eukaryota</taxon>
        <taxon>Viridiplantae</taxon>
        <taxon>Streptophyta</taxon>
        <taxon>Embryophyta</taxon>
        <taxon>Tracheophyta</taxon>
        <taxon>Spermatophyta</taxon>
        <taxon>Magnoliopsida</taxon>
        <taxon>Liliopsida</taxon>
        <taxon>Poales</taxon>
        <taxon>Poaceae</taxon>
        <taxon>BOP clade</taxon>
        <taxon>Oryzoideae</taxon>
        <taxon>Oryzeae</taxon>
        <taxon>Oryzinae</taxon>
        <taxon>Oryza</taxon>
    </lineage>
</organism>
<proteinExistence type="predicted"/>
<accession>J3LW88</accession>
<reference evidence="1" key="2">
    <citation type="submission" date="2013-04" db="UniProtKB">
        <authorList>
            <consortium name="EnsemblPlants"/>
        </authorList>
    </citation>
    <scope>IDENTIFICATION</scope>
</reference>
<sequence>MSYAVYKMMHWPTGVDHCAAGFITHSPLTPLPSPPPPPAVVAGPGPVGDIDSVAAEAGRPRRLGPTPNLVVVAANVLEVYAVRADTVAEEGGGGARRPPRSAPCWTVSPRRAWSWCAITGCMETSSP</sequence>
<dbReference type="eggNOG" id="KOG1896">
    <property type="taxonomic scope" value="Eukaryota"/>
</dbReference>
<dbReference type="EnsemblPlants" id="OB04G14130.1">
    <property type="protein sequence ID" value="OB04G14130.1"/>
    <property type="gene ID" value="OB04G14130"/>
</dbReference>
<protein>
    <submittedName>
        <fullName evidence="1">Uncharacterized protein</fullName>
    </submittedName>
</protein>
<evidence type="ECO:0000313" key="1">
    <source>
        <dbReference type="EnsemblPlants" id="OB04G14130.1"/>
    </source>
</evidence>
<evidence type="ECO:0000313" key="2">
    <source>
        <dbReference type="Proteomes" id="UP000006038"/>
    </source>
</evidence>
<dbReference type="HOGENOM" id="CLU_1973936_0_0_1"/>
<dbReference type="Proteomes" id="UP000006038">
    <property type="component" value="Chromosome 4"/>
</dbReference>
<name>J3LW88_ORYBR</name>
<keyword evidence="2" id="KW-1185">Reference proteome</keyword>
<dbReference type="Gramene" id="OB04G14130.1">
    <property type="protein sequence ID" value="OB04G14130.1"/>
    <property type="gene ID" value="OB04G14130"/>
</dbReference>
<dbReference type="AlphaFoldDB" id="J3LW88"/>